<proteinExistence type="predicted"/>
<dbReference type="AlphaFoldDB" id="A0AAE4BUY9"/>
<evidence type="ECO:0000313" key="1">
    <source>
        <dbReference type="EMBL" id="MDR6241317.1"/>
    </source>
</evidence>
<protein>
    <submittedName>
        <fullName evidence="1">Uncharacterized protein</fullName>
    </submittedName>
</protein>
<comment type="caution">
    <text evidence="1">The sequence shown here is derived from an EMBL/GenBank/DDBJ whole genome shotgun (WGS) entry which is preliminary data.</text>
</comment>
<reference evidence="1" key="1">
    <citation type="submission" date="2023-07" db="EMBL/GenBank/DDBJ databases">
        <title>Genomic Encyclopedia of Type Strains, Phase IV (KMG-IV): sequencing the most valuable type-strain genomes for metagenomic binning, comparative biology and taxonomic classification.</title>
        <authorList>
            <person name="Goeker M."/>
        </authorList>
    </citation>
    <scope>NUCLEOTIDE SEQUENCE</scope>
    <source>
        <strain evidence="1">DSM 26174</strain>
    </source>
</reference>
<evidence type="ECO:0000313" key="2">
    <source>
        <dbReference type="Proteomes" id="UP001185092"/>
    </source>
</evidence>
<dbReference type="Proteomes" id="UP001185092">
    <property type="component" value="Unassembled WGS sequence"/>
</dbReference>
<organism evidence="1 2">
    <name type="scientific">Aureibacter tunicatorum</name>
    <dbReference type="NCBI Taxonomy" id="866807"/>
    <lineage>
        <taxon>Bacteria</taxon>
        <taxon>Pseudomonadati</taxon>
        <taxon>Bacteroidota</taxon>
        <taxon>Cytophagia</taxon>
        <taxon>Cytophagales</taxon>
        <taxon>Persicobacteraceae</taxon>
        <taxon>Aureibacter</taxon>
    </lineage>
</organism>
<accession>A0AAE4BUY9</accession>
<sequence length="679" mass="79348">MKVYQAKAKSKIKRAQSEGFAKSPEGFIPNLVGDSLSVRNFFKPLQCLFTKKQIQEHMAMKCGFKRQKPDEYLVVENQEEGDEQLVHEFLFSISEKEKLKPTTLDGEKRFGKMKQMDHFKRVFKLLDAYHATEKVEFGDEDESAIVDAMIRVENASRVFEHQDNLFYRQKAIMEDPLSFRGRNFTDKHREVAITTLANNAAWPLRREEALMFDELVEEEIAHIWRKAKVKCKDRKWLNAVEHFRTEEAMIHSEMESLATVEPKSEEDEMRMEQLSELEKALHNKFPEVDKVKLYNYCINHPEESGISPDARMLLENCVKRYFLSDGEKEKYVRMTSKPPKEWCRASDELEEAKLEVSKLKRYKELMCFDDKGEQLMENGKPVLKRVSLASEEFVLHEQMRILDALEHIVYNWFKRNLVIDLQDEEVSILLDLLRDVQKEHIGVVEKISAYGVPIWLPDAGKMKDADFKEIQKFWRNLSEGKTNLVYGKSISDKGESFANGFRMHVNAMHARLLTRPEGRKLLQNVAHGSFLERDFSSSKSKFQSVPNVVVLENGDSMPRVQGGEVPLLFLHPFFNDAEDFCFEERRHGFLYLDKSLCHILTPGFIHYASALEWAHRYQSTAKPLTKPHASLGEVYCFQDMDRYRQRSKARVSPALENRFFVLEWSRSLRKEHGLPEFQS</sequence>
<dbReference type="EMBL" id="JAVDQD010000007">
    <property type="protein sequence ID" value="MDR6241317.1"/>
    <property type="molecule type" value="Genomic_DNA"/>
</dbReference>
<name>A0AAE4BUY9_9BACT</name>
<gene>
    <name evidence="1" type="ORF">HNQ88_004395</name>
</gene>
<dbReference type="RefSeq" id="WP_309941969.1">
    <property type="nucleotide sequence ID" value="NZ_AP025305.1"/>
</dbReference>
<keyword evidence="2" id="KW-1185">Reference proteome</keyword>